<feature type="compositionally biased region" description="Basic and acidic residues" evidence="1">
    <location>
        <begin position="18"/>
        <end position="30"/>
    </location>
</feature>
<evidence type="ECO:0000313" key="3">
    <source>
        <dbReference type="Proteomes" id="UP001139648"/>
    </source>
</evidence>
<evidence type="ECO:0000256" key="1">
    <source>
        <dbReference type="SAM" id="MobiDB-lite"/>
    </source>
</evidence>
<keyword evidence="3" id="KW-1185">Reference proteome</keyword>
<feature type="compositionally biased region" description="Low complexity" evidence="1">
    <location>
        <begin position="192"/>
        <end position="203"/>
    </location>
</feature>
<dbReference type="EMBL" id="JAMZEB010000001">
    <property type="protein sequence ID" value="MCP2353498.1"/>
    <property type="molecule type" value="Genomic_DNA"/>
</dbReference>
<evidence type="ECO:0000313" key="2">
    <source>
        <dbReference type="EMBL" id="MCP2353498.1"/>
    </source>
</evidence>
<gene>
    <name evidence="2" type="ORF">HD597_000518</name>
</gene>
<dbReference type="AlphaFoldDB" id="A0A9X2JY72"/>
<organism evidence="2 3">
    <name type="scientific">Nonomuraea thailandensis</name>
    <dbReference type="NCBI Taxonomy" id="1188745"/>
    <lineage>
        <taxon>Bacteria</taxon>
        <taxon>Bacillati</taxon>
        <taxon>Actinomycetota</taxon>
        <taxon>Actinomycetes</taxon>
        <taxon>Streptosporangiales</taxon>
        <taxon>Streptosporangiaceae</taxon>
        <taxon>Nonomuraea</taxon>
    </lineage>
</organism>
<name>A0A9X2JY72_9ACTN</name>
<reference evidence="2" key="1">
    <citation type="submission" date="2022-06" db="EMBL/GenBank/DDBJ databases">
        <title>Sequencing the genomes of 1000 actinobacteria strains.</title>
        <authorList>
            <person name="Klenk H.-P."/>
        </authorList>
    </citation>
    <scope>NUCLEOTIDE SEQUENCE</scope>
    <source>
        <strain evidence="2">DSM 46694</strain>
    </source>
</reference>
<dbReference type="Proteomes" id="UP001139648">
    <property type="component" value="Unassembled WGS sequence"/>
</dbReference>
<feature type="region of interest" description="Disordered" evidence="1">
    <location>
        <begin position="1"/>
        <end position="31"/>
    </location>
</feature>
<feature type="compositionally biased region" description="Low complexity" evidence="1">
    <location>
        <begin position="142"/>
        <end position="157"/>
    </location>
</feature>
<protein>
    <submittedName>
        <fullName evidence="2">Uncharacterized protein</fullName>
    </submittedName>
</protein>
<proteinExistence type="predicted"/>
<feature type="compositionally biased region" description="Basic residues" evidence="1">
    <location>
        <begin position="90"/>
        <end position="101"/>
    </location>
</feature>
<feature type="region of interest" description="Disordered" evidence="1">
    <location>
        <begin position="75"/>
        <end position="105"/>
    </location>
</feature>
<sequence length="287" mass="31211">MVTSGATSCTCSPRRPSGLRDADGRGDWCRGPEGQPGAFEWRTKTAHVRHVKAQLTPYTHSRSASKVDVLERISTAKPPSPPYAVPAQSRRPRAKTQRLRLNRGGDRQANAALYRIALSRLRWDQRTCAYLERRLTGDKTAARSSAASNGTSSASAPPRTPPCPFRPVRGGLTSMGASTASTTPRPSPPTWPSTSPWSCCSEPATARTTTQWNASGPRSRRSSPIPRQLARPSPTDPRILPYPITRSDAHRRRALDQPLAACGLQAEFLECRLSWDVGGDIPVGRLG</sequence>
<feature type="region of interest" description="Disordered" evidence="1">
    <location>
        <begin position="137"/>
        <end position="244"/>
    </location>
</feature>
<comment type="caution">
    <text evidence="2">The sequence shown here is derived from an EMBL/GenBank/DDBJ whole genome shotgun (WGS) entry which is preliminary data.</text>
</comment>
<accession>A0A9X2JY72</accession>
<feature type="compositionally biased region" description="Polar residues" evidence="1">
    <location>
        <begin position="1"/>
        <end position="11"/>
    </location>
</feature>